<dbReference type="EMBL" id="CDHN01000001">
    <property type="protein sequence ID" value="CEJ82530.1"/>
    <property type="molecule type" value="Genomic_DNA"/>
</dbReference>
<reference evidence="11 12" key="1">
    <citation type="journal article" date="2015" name="Genome Announc.">
        <title>Draft Genome Sequence and Gene Annotation of the Entomopathogenic Fungus Verticillium hemipterigenum.</title>
        <authorList>
            <person name="Horn F."/>
            <person name="Habel A."/>
            <person name="Scharf D.H."/>
            <person name="Dworschak J."/>
            <person name="Brakhage A.A."/>
            <person name="Guthke R."/>
            <person name="Hertweck C."/>
            <person name="Linde J."/>
        </authorList>
    </citation>
    <scope>NUCLEOTIDE SEQUENCE [LARGE SCALE GENOMIC DNA]</scope>
</reference>
<dbReference type="Proteomes" id="UP000039046">
    <property type="component" value="Unassembled WGS sequence"/>
</dbReference>
<evidence type="ECO:0000256" key="7">
    <source>
        <dbReference type="SAM" id="MobiDB-lite"/>
    </source>
</evidence>
<feature type="compositionally biased region" description="Basic and acidic residues" evidence="7">
    <location>
        <begin position="651"/>
        <end position="661"/>
    </location>
</feature>
<keyword evidence="12" id="KW-1185">Reference proteome</keyword>
<dbReference type="SMART" id="SM01320">
    <property type="entry name" value="TRP_N"/>
    <property type="match status" value="1"/>
</dbReference>
<dbReference type="GO" id="GO:0009272">
    <property type="term" value="P:fungal-type cell wall biogenesis"/>
    <property type="evidence" value="ECO:0007669"/>
    <property type="project" value="TreeGrafter"/>
</dbReference>
<comment type="similarity">
    <text evidence="2">Belongs to the transient receptor potential (TRP) ion channel family.</text>
</comment>
<dbReference type="PANTHER" id="PTHR31145">
    <property type="entry name" value="INTEGRAL MEMBRANE PROTEIN (AFU_ORTHOLOGUE AFUA_7G01610)"/>
    <property type="match status" value="1"/>
</dbReference>
<evidence type="ECO:0000313" key="12">
    <source>
        <dbReference type="Proteomes" id="UP000039046"/>
    </source>
</evidence>
<evidence type="ECO:0000256" key="5">
    <source>
        <dbReference type="ARBA" id="ARBA00022989"/>
    </source>
</evidence>
<gene>
    <name evidence="11" type="ORF">VHEMI02589</name>
</gene>
<keyword evidence="5 8" id="KW-1133">Transmembrane helix</keyword>
<accession>A0A0A1T8M1</accession>
<keyword evidence="6 8" id="KW-0472">Membrane</keyword>
<dbReference type="PANTHER" id="PTHR31145:SF2">
    <property type="entry name" value="FLAVIN CARRIER PROTEIN 2"/>
    <property type="match status" value="1"/>
</dbReference>
<organism evidence="11 12">
    <name type="scientific">[Torrubiella] hemipterigena</name>
    <dbReference type="NCBI Taxonomy" id="1531966"/>
    <lineage>
        <taxon>Eukaryota</taxon>
        <taxon>Fungi</taxon>
        <taxon>Dikarya</taxon>
        <taxon>Ascomycota</taxon>
        <taxon>Pezizomycotina</taxon>
        <taxon>Sordariomycetes</taxon>
        <taxon>Hypocreomycetidae</taxon>
        <taxon>Hypocreales</taxon>
        <taxon>Clavicipitaceae</taxon>
        <taxon>Clavicipitaceae incertae sedis</taxon>
        <taxon>'Torrubiella' clade</taxon>
    </lineage>
</organism>
<feature type="signal peptide" evidence="9">
    <location>
        <begin position="1"/>
        <end position="24"/>
    </location>
</feature>
<dbReference type="AlphaFoldDB" id="A0A0A1T8M1"/>
<evidence type="ECO:0000256" key="6">
    <source>
        <dbReference type="ARBA" id="ARBA00023136"/>
    </source>
</evidence>
<comment type="subcellular location">
    <subcellularLocation>
        <location evidence="1">Membrane</location>
        <topology evidence="1">Multi-pass membrane protein</topology>
    </subcellularLocation>
</comment>
<feature type="region of interest" description="Disordered" evidence="7">
    <location>
        <begin position="651"/>
        <end position="756"/>
    </location>
</feature>
<dbReference type="Pfam" id="PF06011">
    <property type="entry name" value="TRP"/>
    <property type="match status" value="1"/>
</dbReference>
<keyword evidence="3 8" id="KW-0812">Transmembrane</keyword>
<feature type="domain" description="ML-like" evidence="10">
    <location>
        <begin position="26"/>
        <end position="172"/>
    </location>
</feature>
<evidence type="ECO:0000256" key="9">
    <source>
        <dbReference type="SAM" id="SignalP"/>
    </source>
</evidence>
<dbReference type="InterPro" id="IPR010308">
    <property type="entry name" value="TRP_C"/>
</dbReference>
<dbReference type="STRING" id="1531966.A0A0A1T8M1"/>
<feature type="chain" id="PRO_5001979419" description="ML-like domain-containing protein" evidence="9">
    <location>
        <begin position="25"/>
        <end position="756"/>
    </location>
</feature>
<dbReference type="GO" id="GO:0016020">
    <property type="term" value="C:membrane"/>
    <property type="evidence" value="ECO:0007669"/>
    <property type="project" value="UniProtKB-SubCell"/>
</dbReference>
<proteinExistence type="inferred from homology"/>
<keyword evidence="4 9" id="KW-0732">Signal</keyword>
<evidence type="ECO:0000259" key="10">
    <source>
        <dbReference type="SMART" id="SM01320"/>
    </source>
</evidence>
<feature type="transmembrane region" description="Helical" evidence="8">
    <location>
        <begin position="479"/>
        <end position="500"/>
    </location>
</feature>
<feature type="transmembrane region" description="Helical" evidence="8">
    <location>
        <begin position="506"/>
        <end position="524"/>
    </location>
</feature>
<protein>
    <recommendedName>
        <fullName evidence="10">ML-like domain-containing protein</fullName>
    </recommendedName>
</protein>
<evidence type="ECO:0000256" key="8">
    <source>
        <dbReference type="SAM" id="Phobius"/>
    </source>
</evidence>
<dbReference type="InterPro" id="IPR032800">
    <property type="entry name" value="TRP_N"/>
</dbReference>
<evidence type="ECO:0000256" key="4">
    <source>
        <dbReference type="ARBA" id="ARBA00022729"/>
    </source>
</evidence>
<feature type="transmembrane region" description="Helical" evidence="8">
    <location>
        <begin position="336"/>
        <end position="358"/>
    </location>
</feature>
<feature type="transmembrane region" description="Helical" evidence="8">
    <location>
        <begin position="390"/>
        <end position="408"/>
    </location>
</feature>
<dbReference type="InterPro" id="IPR040241">
    <property type="entry name" value="TRP_Flc/Pkd2-like"/>
</dbReference>
<evidence type="ECO:0000256" key="1">
    <source>
        <dbReference type="ARBA" id="ARBA00004141"/>
    </source>
</evidence>
<feature type="transmembrane region" description="Helical" evidence="8">
    <location>
        <begin position="420"/>
        <end position="442"/>
    </location>
</feature>
<feature type="transmembrane region" description="Helical" evidence="8">
    <location>
        <begin position="536"/>
        <end position="554"/>
    </location>
</feature>
<evidence type="ECO:0000313" key="11">
    <source>
        <dbReference type="EMBL" id="CEJ82530.1"/>
    </source>
</evidence>
<feature type="compositionally biased region" description="Low complexity" evidence="7">
    <location>
        <begin position="716"/>
        <end position="737"/>
    </location>
</feature>
<dbReference type="OrthoDB" id="5212126at2759"/>
<feature type="transmembrane region" description="Helical" evidence="8">
    <location>
        <begin position="560"/>
        <end position="589"/>
    </location>
</feature>
<dbReference type="GO" id="GO:0055085">
    <property type="term" value="P:transmembrane transport"/>
    <property type="evidence" value="ECO:0007669"/>
    <property type="project" value="TreeGrafter"/>
</dbReference>
<dbReference type="Pfam" id="PF14558">
    <property type="entry name" value="TRP_N"/>
    <property type="match status" value="1"/>
</dbReference>
<evidence type="ECO:0000256" key="3">
    <source>
        <dbReference type="ARBA" id="ARBA00022692"/>
    </source>
</evidence>
<evidence type="ECO:0000256" key="2">
    <source>
        <dbReference type="ARBA" id="ARBA00010642"/>
    </source>
</evidence>
<dbReference type="HOGENOM" id="CLU_010226_1_0_1"/>
<name>A0A0A1T8M1_9HYPO</name>
<sequence length="756" mass="81885">MWFSLKAPLALLAAAASITSTGSAERLLRSESLNSCQADSGFSASLFNVVFTASNNTAAFNIAATSSINSYVKFDASIALYGYNIAHIKLDPCKLKLAGLCPMTTGKLNIKFNLPVDAKALEQVPTIGYYIPDIDANVKVYINESSQGAPDNSIGRPLACVSASISNGKTVDLTGVKWATALIAGFALISSAIVNGLGQYNTAAHVAANALALFGYFQAQAIVGLTSVRLPPIVAAWTQDFQWSMGIIHVPFMQDIFTWYQRATGGSPSTIFDTLVTQSVQVEKRSLDLFQRGAAMMPRAVSHLAKRGNIVTGSGSYIVYGIQRVAFKAKIESTNLFMTGLIFFVIVVLFTILGVAAFKGIVEALAKKNTIQPDRFLEFRNSWVTILKGILFRIALLGYAPICILSLWELTQRDSPAEVVLAIFFFFGIVATLAWGASKVILIARRSVAMHQNPAYILFSDPQALNKWGFLYMQFRASAYYFIAPVLVYSLIKSILVAFAQGSGKAQAVAFVVLEAGALVGASVMRPWMDKPTNSFNIAICAVNFINAIFLLIFSDVFGAPALVIGIVGVVLFLVNVIFAIVLLIMVIVSATVSFFRKNPDARYQYMADDRASFMKSQTQINTTNELDALAVTARGDKAGYKAHMDHDDDIESMHSDRRDPFASPAASQHSFHAQGNGPRSPVNPSMPLFPANGSRPESPFRTAANSSPSPYGNRPQPQHQQSFAAQQRAQAASPAPGYRNQNNSSPWQRGAGYDH</sequence>